<comment type="caution">
    <text evidence="1">The sequence shown here is derived from an EMBL/GenBank/DDBJ whole genome shotgun (WGS) entry which is preliminary data.</text>
</comment>
<dbReference type="Proteomes" id="UP000284706">
    <property type="component" value="Unassembled WGS sequence"/>
</dbReference>
<dbReference type="InParanoid" id="A0A409VFN6"/>
<name>A0A409VFN6_9AGAR</name>
<protein>
    <submittedName>
        <fullName evidence="1">Uncharacterized protein</fullName>
    </submittedName>
</protein>
<evidence type="ECO:0000313" key="2">
    <source>
        <dbReference type="Proteomes" id="UP000284706"/>
    </source>
</evidence>
<sequence length="793" mass="89455">MSSIPPLPTETLQIIVKALADDDDEDLSSTKACSLVSSTFLLLCRKHIFASIVLDGHRTIPPQPNTANLIRLLSKTPEIADHIRYLDCYISDEEFDQASLPNSLMLITKLEGLKLRWPRYKRRWDNNPLRMALLHLLHLPTLIRLSLSDFANFLVSDLIACSSLRRLAIESCKAIEPEENALRSPLPSRSVPLRHLSADPDSWQAISTLCTILRPDGKPIIDFRNLSSVLLDLRHGLDYAKDLFRLCEQLEYVLIYIFDTKYKSLSEDLLLVHSPPATWCGLHELLYPSLQTLRHLELKTMLNDETGDNDPLSGLASELEGLGKRNRVESIAIEIHVQTDCDCHRRGLWGALDKTLAGSGAAQWPKLTSVSLKITLWVFSREGEELEVALRRLPETQFPLLSSSNTIVESLADADDEALSSVKTCSLVSKTFLHLCRKHIFATIILDGRRRVPPLPNTRHLIRLLSDAPEIASYFRNLDCHLSADDLAQASLPEVLMLISKLNRLTLSWPPYMYRWDSNPLRPALLHLLHLPTLVHLRLSAFRDLLVSDLVACSGLKKLELDDCTAMEPSGTALPSFKPIPLQHLSVASSSLQMTSVLCKMQHLDGKPIIDFSSLSTISLELSVLDVNSNVQDLLRRCDQITYLHMFLWTPPLTWRGLHDMLYPSMRTMRHLDLETMLNDETGSADPLSGLIPELEEMSSRNRVESIAIKVYVQTDLDCHRGDLWGALDKTLAGSSTGWPELRYVSLKITIWSFYREDDELEVALRKLPETQFPLLSSNKVIGFQYSVANELA</sequence>
<dbReference type="OrthoDB" id="2745898at2759"/>
<dbReference type="STRING" id="231916.A0A409VFN6"/>
<evidence type="ECO:0000313" key="1">
    <source>
        <dbReference type="EMBL" id="PPQ65059.1"/>
    </source>
</evidence>
<organism evidence="1 2">
    <name type="scientific">Gymnopilus dilepis</name>
    <dbReference type="NCBI Taxonomy" id="231916"/>
    <lineage>
        <taxon>Eukaryota</taxon>
        <taxon>Fungi</taxon>
        <taxon>Dikarya</taxon>
        <taxon>Basidiomycota</taxon>
        <taxon>Agaricomycotina</taxon>
        <taxon>Agaricomycetes</taxon>
        <taxon>Agaricomycetidae</taxon>
        <taxon>Agaricales</taxon>
        <taxon>Agaricineae</taxon>
        <taxon>Hymenogastraceae</taxon>
        <taxon>Gymnopilus</taxon>
    </lineage>
</organism>
<keyword evidence="2" id="KW-1185">Reference proteome</keyword>
<proteinExistence type="predicted"/>
<reference evidence="1 2" key="1">
    <citation type="journal article" date="2018" name="Evol. Lett.">
        <title>Horizontal gene cluster transfer increased hallucinogenic mushroom diversity.</title>
        <authorList>
            <person name="Reynolds H.T."/>
            <person name="Vijayakumar V."/>
            <person name="Gluck-Thaler E."/>
            <person name="Korotkin H.B."/>
            <person name="Matheny P.B."/>
            <person name="Slot J.C."/>
        </authorList>
    </citation>
    <scope>NUCLEOTIDE SEQUENCE [LARGE SCALE GENOMIC DNA]</scope>
    <source>
        <strain evidence="1 2">SRW20</strain>
    </source>
</reference>
<gene>
    <name evidence="1" type="ORF">CVT26_015755</name>
</gene>
<dbReference type="AlphaFoldDB" id="A0A409VFN6"/>
<dbReference type="EMBL" id="NHYE01005658">
    <property type="protein sequence ID" value="PPQ65059.1"/>
    <property type="molecule type" value="Genomic_DNA"/>
</dbReference>
<accession>A0A409VFN6</accession>